<proteinExistence type="predicted"/>
<evidence type="ECO:0000256" key="1">
    <source>
        <dbReference type="SAM" id="Coils"/>
    </source>
</evidence>
<organism evidence="4 5">
    <name type="scientific">Pseudomonas paraeruginosa</name>
    <dbReference type="NCBI Taxonomy" id="2994495"/>
    <lineage>
        <taxon>Bacteria</taxon>
        <taxon>Pseudomonadati</taxon>
        <taxon>Pseudomonadota</taxon>
        <taxon>Gammaproteobacteria</taxon>
        <taxon>Pseudomonadales</taxon>
        <taxon>Pseudomonadaceae</taxon>
        <taxon>Pseudomonas</taxon>
    </lineage>
</organism>
<protein>
    <submittedName>
        <fullName evidence="4">Exported protein</fullName>
    </submittedName>
</protein>
<sequence>MRNDSFDELDDVPSLTTDAADREEFGHHPRHVYEPEQRRVVDTKARRPASTGPLWALLGAMLIALAGVAWWSHQQLSLMEQQLVATQESFVRISEEAAGRLDDIRGKVVASESSVTSEREALRLQVKQLQEKLGSQERQQADVSNQFGGQGKRLDQLASDLKAQQESAAQLVAQLDGKLQALATEQEKLKALQAELGKTNEQLKSLGGDVAALKKQGNPSQAIKGIQDDLLVLRSQLDNRPQGGNTAEFDAFRTQVMRNINTLQAQVQNLQQQLNSR</sequence>
<feature type="coiled-coil region" evidence="1">
    <location>
        <begin position="112"/>
        <end position="209"/>
    </location>
</feature>
<dbReference type="RefSeq" id="WP_012077159.1">
    <property type="nucleotide sequence ID" value="NZ_CP020560.1"/>
</dbReference>
<dbReference type="Proteomes" id="UP000238390">
    <property type="component" value="Chromosome"/>
</dbReference>
<name>A0A2R3ING8_9PSED</name>
<reference evidence="4 5" key="1">
    <citation type="submission" date="2018-02" db="EMBL/GenBank/DDBJ databases">
        <title>FDA/CDC Antimicrobial Resistant Isolate Bank Genome Sequencing.</title>
        <authorList>
            <person name="Benahmed F.H."/>
            <person name="Lutgring J.D."/>
            <person name="Yoo B."/>
            <person name="Machado M."/>
            <person name="Brown A."/>
            <person name="McAllister G."/>
            <person name="Perry A."/>
            <person name="Halpin A.L."/>
            <person name="Vavikolanu K."/>
            <person name="Ott S."/>
            <person name="Zhao X."/>
            <person name="Tallon L.J."/>
            <person name="Sadzewicz L."/>
            <person name="Aluvathingal J."/>
            <person name="Nadendla S."/>
            <person name="Voskania-kordi A."/>
            <person name="Simonyan V."/>
            <person name="Patel J."/>
            <person name="Shawar R.M."/>
        </authorList>
    </citation>
    <scope>NUCLEOTIDE SEQUENCE [LARGE SCALE GENOMIC DNA]</scope>
    <source>
        <strain evidence="4 5">AR_0356</strain>
    </source>
</reference>
<keyword evidence="1" id="KW-0175">Coiled coil</keyword>
<keyword evidence="5" id="KW-1185">Reference proteome</keyword>
<keyword evidence="3" id="KW-0472">Membrane</keyword>
<accession>A0A2R3ING8</accession>
<feature type="compositionally biased region" description="Basic and acidic residues" evidence="2">
    <location>
        <begin position="19"/>
        <end position="45"/>
    </location>
</feature>
<feature type="compositionally biased region" description="Acidic residues" evidence="2">
    <location>
        <begin position="1"/>
        <end position="11"/>
    </location>
</feature>
<keyword evidence="3" id="KW-1133">Transmembrane helix</keyword>
<gene>
    <name evidence="4" type="ORF">CSB93_6303</name>
</gene>
<feature type="region of interest" description="Disordered" evidence="2">
    <location>
        <begin position="1"/>
        <end position="45"/>
    </location>
</feature>
<dbReference type="EMBL" id="CP027169">
    <property type="protein sequence ID" value="AVK03433.1"/>
    <property type="molecule type" value="Genomic_DNA"/>
</dbReference>
<feature type="transmembrane region" description="Helical" evidence="3">
    <location>
        <begin position="54"/>
        <end position="72"/>
    </location>
</feature>
<evidence type="ECO:0000313" key="4">
    <source>
        <dbReference type="EMBL" id="AVK03433.1"/>
    </source>
</evidence>
<evidence type="ECO:0000313" key="5">
    <source>
        <dbReference type="Proteomes" id="UP000238390"/>
    </source>
</evidence>
<evidence type="ECO:0000256" key="2">
    <source>
        <dbReference type="SAM" id="MobiDB-lite"/>
    </source>
</evidence>
<dbReference type="GeneID" id="77222861"/>
<keyword evidence="3" id="KW-0812">Transmembrane</keyword>
<dbReference type="AlphaFoldDB" id="A0A2R3ING8"/>
<evidence type="ECO:0000256" key="3">
    <source>
        <dbReference type="SAM" id="Phobius"/>
    </source>
</evidence>